<organism evidence="2 3">
    <name type="scientific">Endocarpon pusillum</name>
    <dbReference type="NCBI Taxonomy" id="364733"/>
    <lineage>
        <taxon>Eukaryota</taxon>
        <taxon>Fungi</taxon>
        <taxon>Dikarya</taxon>
        <taxon>Ascomycota</taxon>
        <taxon>Pezizomycotina</taxon>
        <taxon>Eurotiomycetes</taxon>
        <taxon>Chaetothyriomycetidae</taxon>
        <taxon>Verrucariales</taxon>
        <taxon>Verrucariaceae</taxon>
        <taxon>Endocarpon</taxon>
    </lineage>
</organism>
<feature type="transmembrane region" description="Helical" evidence="1">
    <location>
        <begin position="63"/>
        <end position="85"/>
    </location>
</feature>
<dbReference type="Proteomes" id="UP000606974">
    <property type="component" value="Unassembled WGS sequence"/>
</dbReference>
<dbReference type="AlphaFoldDB" id="A0A8H7A837"/>
<keyword evidence="1" id="KW-0472">Membrane</keyword>
<keyword evidence="3" id="KW-1185">Reference proteome</keyword>
<name>A0A8H7A837_9EURO</name>
<comment type="caution">
    <text evidence="2">The sequence shown here is derived from an EMBL/GenBank/DDBJ whole genome shotgun (WGS) entry which is preliminary data.</text>
</comment>
<dbReference type="EMBL" id="JAACFV010000160">
    <property type="protein sequence ID" value="KAF7503843.1"/>
    <property type="molecule type" value="Genomic_DNA"/>
</dbReference>
<gene>
    <name evidence="2" type="ORF">GJ744_003233</name>
</gene>
<evidence type="ECO:0000313" key="3">
    <source>
        <dbReference type="Proteomes" id="UP000606974"/>
    </source>
</evidence>
<accession>A0A8H7A837</accession>
<keyword evidence="1" id="KW-0812">Transmembrane</keyword>
<keyword evidence="1" id="KW-1133">Transmembrane helix</keyword>
<reference evidence="2" key="1">
    <citation type="submission" date="2020-02" db="EMBL/GenBank/DDBJ databases">
        <authorList>
            <person name="Palmer J.M."/>
        </authorList>
    </citation>
    <scope>NUCLEOTIDE SEQUENCE</scope>
    <source>
        <strain evidence="2">EPUS1.4</strain>
        <tissue evidence="2">Thallus</tissue>
    </source>
</reference>
<evidence type="ECO:0000313" key="2">
    <source>
        <dbReference type="EMBL" id="KAF7503843.1"/>
    </source>
</evidence>
<proteinExistence type="predicted"/>
<sequence length="93" mass="10246">MRPGHHTSTNQTKKGKAKLIDSLSHTPSAVIYSPQHRPAEPITVADHTNPDRSLIPRARRPQFITIIVVIVVVVVVVIIIIIIIITTTVKSQT</sequence>
<protein>
    <submittedName>
        <fullName evidence="2">Uncharacterized protein</fullName>
    </submittedName>
</protein>
<evidence type="ECO:0000256" key="1">
    <source>
        <dbReference type="SAM" id="Phobius"/>
    </source>
</evidence>